<proteinExistence type="predicted"/>
<dbReference type="RefSeq" id="WP_106295584.1">
    <property type="nucleotide sequence ID" value="NZ_PVTH01000016.1"/>
</dbReference>
<protein>
    <submittedName>
        <fullName evidence="2">Uncharacterized protein</fullName>
    </submittedName>
</protein>
<name>A0A2T0TQY8_9SPHI</name>
<evidence type="ECO:0000313" key="3">
    <source>
        <dbReference type="Proteomes" id="UP000238034"/>
    </source>
</evidence>
<reference evidence="2 3" key="1">
    <citation type="submission" date="2018-03" db="EMBL/GenBank/DDBJ databases">
        <title>Genomic Encyclopedia of Type Strains, Phase III (KMG-III): the genomes of soil and plant-associated and newly described type strains.</title>
        <authorList>
            <person name="Whitman W."/>
        </authorList>
    </citation>
    <scope>NUCLEOTIDE SEQUENCE [LARGE SCALE GENOMIC DNA]</scope>
    <source>
        <strain evidence="2 3">CGMCC 1.9313</strain>
    </source>
</reference>
<accession>A0A2T0TQY8</accession>
<gene>
    <name evidence="2" type="ORF">B0I27_11620</name>
</gene>
<keyword evidence="3" id="KW-1185">Reference proteome</keyword>
<comment type="caution">
    <text evidence="2">The sequence shown here is derived from an EMBL/GenBank/DDBJ whole genome shotgun (WGS) entry which is preliminary data.</text>
</comment>
<dbReference type="OrthoDB" id="743457at2"/>
<feature type="signal peptide" evidence="1">
    <location>
        <begin position="1"/>
        <end position="21"/>
    </location>
</feature>
<evidence type="ECO:0000256" key="1">
    <source>
        <dbReference type="SAM" id="SignalP"/>
    </source>
</evidence>
<dbReference type="EMBL" id="PVTH01000016">
    <property type="protein sequence ID" value="PRY48086.1"/>
    <property type="molecule type" value="Genomic_DNA"/>
</dbReference>
<organism evidence="2 3">
    <name type="scientific">Arcticibacter pallidicorallinus</name>
    <dbReference type="NCBI Taxonomy" id="1259464"/>
    <lineage>
        <taxon>Bacteria</taxon>
        <taxon>Pseudomonadati</taxon>
        <taxon>Bacteroidota</taxon>
        <taxon>Sphingobacteriia</taxon>
        <taxon>Sphingobacteriales</taxon>
        <taxon>Sphingobacteriaceae</taxon>
        <taxon>Arcticibacter</taxon>
    </lineage>
</organism>
<evidence type="ECO:0000313" key="2">
    <source>
        <dbReference type="EMBL" id="PRY48086.1"/>
    </source>
</evidence>
<dbReference type="AlphaFoldDB" id="A0A2T0TQY8"/>
<dbReference type="Proteomes" id="UP000238034">
    <property type="component" value="Unassembled WGS sequence"/>
</dbReference>
<feature type="chain" id="PRO_5015665486" evidence="1">
    <location>
        <begin position="22"/>
        <end position="296"/>
    </location>
</feature>
<sequence>MKNRGFLLVLVFFAITISATAQTSLGINEATKVKVLEYYNHAIEQEWIKIFRIYNHNPAMGFWKKGGVSGTVYFVSYDGEGGSYVDFSFPQHISEQQRPVLQMSGNSANNFTWHAQKSSDGPGQEYYEVFIKTPPAHVGFTFMFRGADYEIYGTKTEAPQNNVIWSSTTHPQSIAFYVGNGNIGLGTLDPSEKLSVNGNIRAQEIKVEASNWPDYVFSPSHEKLSLKDLEVYINDNRHLPEIPSAKQVEDKGLSLGEMNGLLLKKIEELTLYLIEQEKRSEKQESRIRELERLIKP</sequence>
<keyword evidence="1" id="KW-0732">Signal</keyword>